<sequence length="125" mass="14326">DTWEELDPNELSYEVCYLQVDYEDVQALVLGFQHCIMTLGTYGLDSNYVNQMGGRNVEKAKVIQTLLFVSRFNTLLQSLFGIWLPSVISGSYFFIVIVLFVSFLFFLWGSNASILDYEPTKITIL</sequence>
<proteinExistence type="inferred from homology"/>
<keyword evidence="2" id="KW-0812">Transmembrane</keyword>
<evidence type="ECO:0000256" key="2">
    <source>
        <dbReference type="SAM" id="Phobius"/>
    </source>
</evidence>
<dbReference type="AlphaFoldDB" id="A0A7J7HXU8"/>
<keyword evidence="2" id="KW-1133">Transmembrane helix</keyword>
<keyword evidence="2" id="KW-0472">Membrane</keyword>
<keyword evidence="4" id="KW-1185">Reference proteome</keyword>
<dbReference type="EMBL" id="JACBKZ010000002">
    <property type="protein sequence ID" value="KAF5956966.1"/>
    <property type="molecule type" value="Genomic_DNA"/>
</dbReference>
<evidence type="ECO:0000256" key="1">
    <source>
        <dbReference type="ARBA" id="ARBA00008821"/>
    </source>
</evidence>
<comment type="caution">
    <text evidence="3">The sequence shown here is derived from an EMBL/GenBank/DDBJ whole genome shotgun (WGS) entry which is preliminary data.</text>
</comment>
<feature type="transmembrane region" description="Helical" evidence="2">
    <location>
        <begin position="90"/>
        <end position="108"/>
    </location>
</feature>
<dbReference type="Proteomes" id="UP000593564">
    <property type="component" value="Unassembled WGS sequence"/>
</dbReference>
<accession>A0A7J7HXU8</accession>
<dbReference type="PANTHER" id="PTHR11119">
    <property type="entry name" value="XANTHINE-URACIL / VITAMIN C PERMEASE FAMILY MEMBER"/>
    <property type="match status" value="1"/>
</dbReference>
<evidence type="ECO:0000313" key="3">
    <source>
        <dbReference type="EMBL" id="KAF5956966.1"/>
    </source>
</evidence>
<name>A0A7J7HXU8_CAMSI</name>
<protein>
    <submittedName>
        <fullName evidence="3">Uncharacterized protein</fullName>
    </submittedName>
</protein>
<organism evidence="3 4">
    <name type="scientific">Camellia sinensis</name>
    <name type="common">Tea plant</name>
    <name type="synonym">Thea sinensis</name>
    <dbReference type="NCBI Taxonomy" id="4442"/>
    <lineage>
        <taxon>Eukaryota</taxon>
        <taxon>Viridiplantae</taxon>
        <taxon>Streptophyta</taxon>
        <taxon>Embryophyta</taxon>
        <taxon>Tracheophyta</taxon>
        <taxon>Spermatophyta</taxon>
        <taxon>Magnoliopsida</taxon>
        <taxon>eudicotyledons</taxon>
        <taxon>Gunneridae</taxon>
        <taxon>Pentapetalae</taxon>
        <taxon>asterids</taxon>
        <taxon>Ericales</taxon>
        <taxon>Theaceae</taxon>
        <taxon>Camellia</taxon>
    </lineage>
</organism>
<feature type="non-terminal residue" evidence="3">
    <location>
        <position position="1"/>
    </location>
</feature>
<comment type="similarity">
    <text evidence="1">Belongs to the nucleobase:cation symporter-2 (NCS2) (TC 2.A.40) family.</text>
</comment>
<gene>
    <name evidence="3" type="ORF">HYC85_004191</name>
</gene>
<reference evidence="4" key="1">
    <citation type="journal article" date="2020" name="Nat. Commun.">
        <title>Genome assembly of wild tea tree DASZ reveals pedigree and selection history of tea varieties.</title>
        <authorList>
            <person name="Zhang W."/>
            <person name="Zhang Y."/>
            <person name="Qiu H."/>
            <person name="Guo Y."/>
            <person name="Wan H."/>
            <person name="Zhang X."/>
            <person name="Scossa F."/>
            <person name="Alseekh S."/>
            <person name="Zhang Q."/>
            <person name="Wang P."/>
            <person name="Xu L."/>
            <person name="Schmidt M.H."/>
            <person name="Jia X."/>
            <person name="Li D."/>
            <person name="Zhu A."/>
            <person name="Guo F."/>
            <person name="Chen W."/>
            <person name="Ni D."/>
            <person name="Usadel B."/>
            <person name="Fernie A.R."/>
            <person name="Wen W."/>
        </authorList>
    </citation>
    <scope>NUCLEOTIDE SEQUENCE [LARGE SCALE GENOMIC DNA]</scope>
    <source>
        <strain evidence="4">cv. G240</strain>
    </source>
</reference>
<evidence type="ECO:0000313" key="4">
    <source>
        <dbReference type="Proteomes" id="UP000593564"/>
    </source>
</evidence>
<reference evidence="3 4" key="2">
    <citation type="submission" date="2020-07" db="EMBL/GenBank/DDBJ databases">
        <title>Genome assembly of wild tea tree DASZ reveals pedigree and selection history of tea varieties.</title>
        <authorList>
            <person name="Zhang W."/>
        </authorList>
    </citation>
    <scope>NUCLEOTIDE SEQUENCE [LARGE SCALE GENOMIC DNA]</scope>
    <source>
        <strain evidence="4">cv. G240</strain>
        <tissue evidence="3">Leaf</tissue>
    </source>
</reference>